<comment type="subcellular location">
    <subcellularLocation>
        <location evidence="1">Cytoplasm</location>
    </subcellularLocation>
</comment>
<dbReference type="AlphaFoldDB" id="A0A9Q1HNP4"/>
<dbReference type="InterPro" id="IPR012461">
    <property type="entry name" value="SACK1"/>
</dbReference>
<name>A0A9Q1HNP4_CONCO</name>
<dbReference type="Pfam" id="PF07894">
    <property type="entry name" value="SACK1"/>
    <property type="match status" value="1"/>
</dbReference>
<feature type="region of interest" description="Disordered" evidence="4">
    <location>
        <begin position="446"/>
        <end position="472"/>
    </location>
</feature>
<feature type="region of interest" description="Disordered" evidence="4">
    <location>
        <begin position="338"/>
        <end position="362"/>
    </location>
</feature>
<organism evidence="6 7">
    <name type="scientific">Conger conger</name>
    <name type="common">Conger eel</name>
    <name type="synonym">Muraena conger</name>
    <dbReference type="NCBI Taxonomy" id="82655"/>
    <lineage>
        <taxon>Eukaryota</taxon>
        <taxon>Metazoa</taxon>
        <taxon>Chordata</taxon>
        <taxon>Craniata</taxon>
        <taxon>Vertebrata</taxon>
        <taxon>Euteleostomi</taxon>
        <taxon>Actinopterygii</taxon>
        <taxon>Neopterygii</taxon>
        <taxon>Teleostei</taxon>
        <taxon>Anguilliformes</taxon>
        <taxon>Congridae</taxon>
        <taxon>Conger</taxon>
    </lineage>
</organism>
<dbReference type="Gene3D" id="3.30.870.10">
    <property type="entry name" value="Endonuclease Chain A"/>
    <property type="match status" value="1"/>
</dbReference>
<evidence type="ECO:0000256" key="1">
    <source>
        <dbReference type="ARBA" id="ARBA00004496"/>
    </source>
</evidence>
<feature type="compositionally biased region" description="Polar residues" evidence="4">
    <location>
        <begin position="571"/>
        <end position="582"/>
    </location>
</feature>
<keyword evidence="7" id="KW-1185">Reference proteome</keyword>
<sequence>MALSQVQCLNDNHVNWPMQESKPEFFYSEDQRLALEALVHGGRKAFHDYIQEHSVRQFLSELEQNQLTEVAEPYQPESEGEGAEDIEDETGSLQYWPERSDYSIPELDIGWPERISYRGVTRVSVYTQPPMEGQTHIKEIVRKTITLAQKVIAVVMDLFTDVDIFKDLLDASFRRRVAVYIILEATGVPHFLSMCERAAMHRGHLKNLRVRSAGGTVLHTRSLRKVCGLLSQKFMFVDGDRALSGSYSYTWMASRLDRNLITVLTGQTVETFDEQFRQLYSQSEGVNLSEIRLEAEPERHPAPQVAASPVPSPATAQKLINPMYALVCTNIKGSANSTGPHDAVGGSAESSSTRATGRPGPAVKVLRRPREAAEGAPIHPGLRGLEQANLIHYLPTWPEPDPPSDVIGFINIRDSSKPPQAHLTRSELFETSQPVRFKTPLILPEEPVPETACPRPQPKNLRTAMGTTDASGVQKETKEVSSISVMSEEYYENLETTNRPITTDTPEVEKEPEDIPNIYVRSEDDQENLITANGLSTAEDQGVEKEATDVSRISVTLVEHYKNTDRASPGSVCNGSVQSDVHSQADEVNAARASEPTVKQQLQKQPHPQQAAARGLPTCSQRKQEKRPTHRQVQTDGRKVIQTTDIHYQQGGEVRGLAKTAGRRLDGCIHPPNLAGAIRGGHSLWHGKQLTQSRLGRGGNHPSHDQPSRHQPSSTRSSLSRQLAETGLGIQTSRGPYRQPQRQPQAQQGRARLPHQAPAAQRPPGPRRDGPAPPGLPFTRHGQFRAVNGTAPEAQPGSLQKKALLGKEPINGGH</sequence>
<dbReference type="Proteomes" id="UP001152803">
    <property type="component" value="Unassembled WGS sequence"/>
</dbReference>
<dbReference type="PANTHER" id="PTHR16181">
    <property type="entry name" value="PROTEIN FAM83A-RELATED"/>
    <property type="match status" value="1"/>
</dbReference>
<proteinExistence type="inferred from homology"/>
<dbReference type="SUPFAM" id="SSF56024">
    <property type="entry name" value="Phospholipase D/nuclease"/>
    <property type="match status" value="1"/>
</dbReference>
<evidence type="ECO:0000313" key="6">
    <source>
        <dbReference type="EMBL" id="KAJ8254300.1"/>
    </source>
</evidence>
<comment type="similarity">
    <text evidence="2">Belongs to the FAM83 family.</text>
</comment>
<feature type="region of interest" description="Disordered" evidence="4">
    <location>
        <begin position="692"/>
        <end position="814"/>
    </location>
</feature>
<feature type="compositionally biased region" description="Low complexity" evidence="4">
    <location>
        <begin position="734"/>
        <end position="762"/>
    </location>
</feature>
<dbReference type="EMBL" id="JAFJMO010000016">
    <property type="protein sequence ID" value="KAJ8254300.1"/>
    <property type="molecule type" value="Genomic_DNA"/>
</dbReference>
<dbReference type="GO" id="GO:0007165">
    <property type="term" value="P:signal transduction"/>
    <property type="evidence" value="ECO:0007669"/>
    <property type="project" value="TreeGrafter"/>
</dbReference>
<evidence type="ECO:0000256" key="2">
    <source>
        <dbReference type="ARBA" id="ARBA00006937"/>
    </source>
</evidence>
<gene>
    <name evidence="6" type="ORF">COCON_G00209120</name>
</gene>
<feature type="compositionally biased region" description="Polar residues" evidence="4">
    <location>
        <begin position="709"/>
        <end position="733"/>
    </location>
</feature>
<feature type="compositionally biased region" description="Low complexity" evidence="4">
    <location>
        <begin position="599"/>
        <end position="613"/>
    </location>
</feature>
<evidence type="ECO:0000259" key="5">
    <source>
        <dbReference type="Pfam" id="PF07894"/>
    </source>
</evidence>
<feature type="domain" description="Scaffolding anchor of CK1" evidence="5">
    <location>
        <begin position="15"/>
        <end position="284"/>
    </location>
</feature>
<dbReference type="GO" id="GO:0019901">
    <property type="term" value="F:protein kinase binding"/>
    <property type="evidence" value="ECO:0007669"/>
    <property type="project" value="TreeGrafter"/>
</dbReference>
<evidence type="ECO:0000256" key="3">
    <source>
        <dbReference type="ARBA" id="ARBA00022490"/>
    </source>
</evidence>
<comment type="caution">
    <text evidence="6">The sequence shown here is derived from an EMBL/GenBank/DDBJ whole genome shotgun (WGS) entry which is preliminary data.</text>
</comment>
<protein>
    <recommendedName>
        <fullName evidence="5">Scaffolding anchor of CK1 domain-containing protein</fullName>
    </recommendedName>
</protein>
<dbReference type="InterPro" id="IPR050944">
    <property type="entry name" value="FAM83"/>
</dbReference>
<feature type="region of interest" description="Disordered" evidence="4">
    <location>
        <begin position="565"/>
        <end position="639"/>
    </location>
</feature>
<dbReference type="OrthoDB" id="6103632at2759"/>
<reference evidence="6" key="1">
    <citation type="journal article" date="2023" name="Science">
        <title>Genome structures resolve the early diversification of teleost fishes.</title>
        <authorList>
            <person name="Parey E."/>
            <person name="Louis A."/>
            <person name="Montfort J."/>
            <person name="Bouchez O."/>
            <person name="Roques C."/>
            <person name="Iampietro C."/>
            <person name="Lluch J."/>
            <person name="Castinel A."/>
            <person name="Donnadieu C."/>
            <person name="Desvignes T."/>
            <person name="Floi Bucao C."/>
            <person name="Jouanno E."/>
            <person name="Wen M."/>
            <person name="Mejri S."/>
            <person name="Dirks R."/>
            <person name="Jansen H."/>
            <person name="Henkel C."/>
            <person name="Chen W.J."/>
            <person name="Zahm M."/>
            <person name="Cabau C."/>
            <person name="Klopp C."/>
            <person name="Thompson A.W."/>
            <person name="Robinson-Rechavi M."/>
            <person name="Braasch I."/>
            <person name="Lecointre G."/>
            <person name="Bobe J."/>
            <person name="Postlethwait J.H."/>
            <person name="Berthelot C."/>
            <person name="Roest Crollius H."/>
            <person name="Guiguen Y."/>
        </authorList>
    </citation>
    <scope>NUCLEOTIDE SEQUENCE</scope>
    <source>
        <strain evidence="6">Concon-B</strain>
    </source>
</reference>
<dbReference type="PANTHER" id="PTHR16181:SF29">
    <property type="entry name" value="PROTEIN FAM83A-RELATED"/>
    <property type="match status" value="1"/>
</dbReference>
<evidence type="ECO:0000313" key="7">
    <source>
        <dbReference type="Proteomes" id="UP001152803"/>
    </source>
</evidence>
<dbReference type="FunFam" id="3.30.870.10:FF:000004">
    <property type="entry name" value="protein FAM83H isoform X2"/>
    <property type="match status" value="1"/>
</dbReference>
<keyword evidence="3" id="KW-0963">Cytoplasm</keyword>
<evidence type="ECO:0000256" key="4">
    <source>
        <dbReference type="SAM" id="MobiDB-lite"/>
    </source>
</evidence>
<dbReference type="GO" id="GO:0005737">
    <property type="term" value="C:cytoplasm"/>
    <property type="evidence" value="ECO:0007669"/>
    <property type="project" value="UniProtKB-SubCell"/>
</dbReference>
<accession>A0A9Q1HNP4</accession>